<evidence type="ECO:0000259" key="2">
    <source>
        <dbReference type="Pfam" id="PF01710"/>
    </source>
</evidence>
<feature type="domain" description="Transposase Synechocystis PCC 6803" evidence="2">
    <location>
        <begin position="4"/>
        <end position="129"/>
    </location>
</feature>
<evidence type="ECO:0000256" key="1">
    <source>
        <dbReference type="SAM" id="MobiDB-lite"/>
    </source>
</evidence>
<gene>
    <name evidence="3" type="ORF">AVDCRST_MAG02-1525</name>
</gene>
<organism evidence="3">
    <name type="scientific">uncultured Rubrobacteraceae bacterium</name>
    <dbReference type="NCBI Taxonomy" id="349277"/>
    <lineage>
        <taxon>Bacteria</taxon>
        <taxon>Bacillati</taxon>
        <taxon>Actinomycetota</taxon>
        <taxon>Rubrobacteria</taxon>
        <taxon>Rubrobacterales</taxon>
        <taxon>Rubrobacteraceae</taxon>
        <taxon>environmental samples</taxon>
    </lineage>
</organism>
<reference evidence="3" key="1">
    <citation type="submission" date="2020-02" db="EMBL/GenBank/DDBJ databases">
        <authorList>
            <person name="Meier V. D."/>
        </authorList>
    </citation>
    <scope>NUCLEOTIDE SEQUENCE</scope>
    <source>
        <strain evidence="3">AVDCRST_MAG02</strain>
    </source>
</reference>
<sequence>MMNAYSLDLRLKVLDAVDRGIPRKEVVRTFGVSMPTLERYLRRRRRSGDLAPKPSPGRTPSICASVEERRALWAQLEANAEATLERHCELWEKGRNVKVSVSTMSRAVRRLGWTFKKSRWVPPSGTKKREVLGGSA</sequence>
<dbReference type="AlphaFoldDB" id="A0A6J4QUJ1"/>
<dbReference type="Pfam" id="PF01710">
    <property type="entry name" value="HTH_Tnp_IS630"/>
    <property type="match status" value="1"/>
</dbReference>
<dbReference type="InterPro" id="IPR002622">
    <property type="entry name" value="Transposase_14"/>
</dbReference>
<protein>
    <recommendedName>
        <fullName evidence="2">Transposase Synechocystis PCC 6803 domain-containing protein</fullName>
    </recommendedName>
</protein>
<evidence type="ECO:0000313" key="3">
    <source>
        <dbReference type="EMBL" id="CAA9455397.1"/>
    </source>
</evidence>
<dbReference type="EMBL" id="CADCVH010000050">
    <property type="protein sequence ID" value="CAA9455397.1"/>
    <property type="molecule type" value="Genomic_DNA"/>
</dbReference>
<dbReference type="SUPFAM" id="SSF46689">
    <property type="entry name" value="Homeodomain-like"/>
    <property type="match status" value="1"/>
</dbReference>
<dbReference type="InterPro" id="IPR009057">
    <property type="entry name" value="Homeodomain-like_sf"/>
</dbReference>
<proteinExistence type="predicted"/>
<accession>A0A6J4QUJ1</accession>
<feature type="region of interest" description="Disordered" evidence="1">
    <location>
        <begin position="43"/>
        <end position="62"/>
    </location>
</feature>
<name>A0A6J4QUJ1_9ACTN</name>